<feature type="region of interest" description="Disordered" evidence="6">
    <location>
        <begin position="182"/>
        <end position="239"/>
    </location>
</feature>
<evidence type="ECO:0000259" key="7">
    <source>
        <dbReference type="PROSITE" id="PS50011"/>
    </source>
</evidence>
<evidence type="ECO:0000256" key="2">
    <source>
        <dbReference type="ARBA" id="ARBA00022741"/>
    </source>
</evidence>
<dbReference type="EC" id="2.7.11.1" evidence="8"/>
<evidence type="ECO:0000256" key="3">
    <source>
        <dbReference type="ARBA" id="ARBA00022777"/>
    </source>
</evidence>
<dbReference type="GO" id="GO:0004674">
    <property type="term" value="F:protein serine/threonine kinase activity"/>
    <property type="evidence" value="ECO:0007669"/>
    <property type="project" value="UniProtKB-EC"/>
</dbReference>
<evidence type="ECO:0000256" key="6">
    <source>
        <dbReference type="SAM" id="MobiDB-lite"/>
    </source>
</evidence>
<keyword evidence="4 5" id="KW-0067">ATP-binding</keyword>
<keyword evidence="3 8" id="KW-0418">Kinase</keyword>
<evidence type="ECO:0000256" key="5">
    <source>
        <dbReference type="PROSITE-ProRule" id="PRU10141"/>
    </source>
</evidence>
<evidence type="ECO:0000256" key="4">
    <source>
        <dbReference type="ARBA" id="ARBA00022840"/>
    </source>
</evidence>
<dbReference type="InterPro" id="IPR011009">
    <property type="entry name" value="Kinase-like_dom_sf"/>
</dbReference>
<evidence type="ECO:0000256" key="1">
    <source>
        <dbReference type="ARBA" id="ARBA00022679"/>
    </source>
</evidence>
<sequence length="239" mass="26192">MSSDWFRLVEALYHAAHEAPAEERAALLARADPELRHQVESLLSDRTGAEFLDRPVLEHARDLLEGPVPVTLDVGARLGPYSIDHKLGEGGMGEVFRAIDTRLGRAVAIKITREEFSARFEREARAIAALNHPNICTVHDVGANYLVMELVEGETLAARLKRGALPLHTTLPYASQIVAAGRGACQGHRSPRSQTGQHHDRQVRHQGAGFRAGEIGRRRDGERQPAGDGHTRLHGTRAA</sequence>
<proteinExistence type="predicted"/>
<feature type="domain" description="Protein kinase" evidence="7">
    <location>
        <begin position="81"/>
        <end position="239"/>
    </location>
</feature>
<dbReference type="STRING" id="1855912.LuPra_02519"/>
<keyword evidence="2 5" id="KW-0547">Nucleotide-binding</keyword>
<accession>A0A143PNF7</accession>
<dbReference type="OrthoDB" id="292131at2"/>
<dbReference type="SMART" id="SM00220">
    <property type="entry name" value="S_TKc"/>
    <property type="match status" value="1"/>
</dbReference>
<organism evidence="8 9">
    <name type="scientific">Luteitalea pratensis</name>
    <dbReference type="NCBI Taxonomy" id="1855912"/>
    <lineage>
        <taxon>Bacteria</taxon>
        <taxon>Pseudomonadati</taxon>
        <taxon>Acidobacteriota</taxon>
        <taxon>Vicinamibacteria</taxon>
        <taxon>Vicinamibacterales</taxon>
        <taxon>Vicinamibacteraceae</taxon>
        <taxon>Luteitalea</taxon>
    </lineage>
</organism>
<dbReference type="GO" id="GO:0005524">
    <property type="term" value="F:ATP binding"/>
    <property type="evidence" value="ECO:0007669"/>
    <property type="project" value="UniProtKB-UniRule"/>
</dbReference>
<dbReference type="AlphaFoldDB" id="A0A143PNF7"/>
<feature type="compositionally biased region" description="Basic and acidic residues" evidence="6">
    <location>
        <begin position="214"/>
        <end position="231"/>
    </location>
</feature>
<dbReference type="InterPro" id="IPR000719">
    <property type="entry name" value="Prot_kinase_dom"/>
</dbReference>
<dbReference type="Gene3D" id="1.10.510.10">
    <property type="entry name" value="Transferase(Phosphotransferase) domain 1"/>
    <property type="match status" value="1"/>
</dbReference>
<dbReference type="Pfam" id="PF00069">
    <property type="entry name" value="Pkinase"/>
    <property type="match status" value="1"/>
</dbReference>
<dbReference type="PROSITE" id="PS00107">
    <property type="entry name" value="PROTEIN_KINASE_ATP"/>
    <property type="match status" value="1"/>
</dbReference>
<keyword evidence="1 8" id="KW-0808">Transferase</keyword>
<reference evidence="9" key="2">
    <citation type="submission" date="2016-04" db="EMBL/GenBank/DDBJ databases">
        <title>First Complete Genome Sequence of a Subdivision 6 Acidobacterium.</title>
        <authorList>
            <person name="Huang S."/>
            <person name="Vieira S."/>
            <person name="Bunk B."/>
            <person name="Riedel T."/>
            <person name="Sproeer C."/>
            <person name="Overmann J."/>
        </authorList>
    </citation>
    <scope>NUCLEOTIDE SEQUENCE [LARGE SCALE GENOMIC DNA]</scope>
    <source>
        <strain evidence="9">DSM 100886 HEG_-6_39</strain>
    </source>
</reference>
<name>A0A143PNF7_LUTPR</name>
<dbReference type="Proteomes" id="UP000076079">
    <property type="component" value="Chromosome"/>
</dbReference>
<evidence type="ECO:0000313" key="9">
    <source>
        <dbReference type="Proteomes" id="UP000076079"/>
    </source>
</evidence>
<dbReference type="PANTHER" id="PTHR43289">
    <property type="entry name" value="MITOGEN-ACTIVATED PROTEIN KINASE KINASE KINASE 20-RELATED"/>
    <property type="match status" value="1"/>
</dbReference>
<reference evidence="8 9" key="1">
    <citation type="journal article" date="2016" name="Genome Announc.">
        <title>First Complete Genome Sequence of a Subdivision 6 Acidobacterium Strain.</title>
        <authorList>
            <person name="Huang S."/>
            <person name="Vieira S."/>
            <person name="Bunk B."/>
            <person name="Riedel T."/>
            <person name="Sproer C."/>
            <person name="Overmann J."/>
        </authorList>
    </citation>
    <scope>NUCLEOTIDE SEQUENCE [LARGE SCALE GENOMIC DNA]</scope>
    <source>
        <strain evidence="9">DSM 100886 HEG_-6_39</strain>
    </source>
</reference>
<dbReference type="KEGG" id="abac:LuPra_02519"/>
<feature type="binding site" evidence="5">
    <location>
        <position position="110"/>
    </location>
    <ligand>
        <name>ATP</name>
        <dbReference type="ChEBI" id="CHEBI:30616"/>
    </ligand>
</feature>
<evidence type="ECO:0000313" key="8">
    <source>
        <dbReference type="EMBL" id="AMY09304.1"/>
    </source>
</evidence>
<gene>
    <name evidence="8" type="primary">pknA_8</name>
    <name evidence="8" type="ORF">LuPra_02519</name>
</gene>
<dbReference type="InterPro" id="IPR017441">
    <property type="entry name" value="Protein_kinase_ATP_BS"/>
</dbReference>
<dbReference type="EMBL" id="CP015136">
    <property type="protein sequence ID" value="AMY09304.1"/>
    <property type="molecule type" value="Genomic_DNA"/>
</dbReference>
<dbReference type="PROSITE" id="PS50011">
    <property type="entry name" value="PROTEIN_KINASE_DOM"/>
    <property type="match status" value="1"/>
</dbReference>
<protein>
    <submittedName>
        <fullName evidence="8">Serine/threonine-protein kinase PknA</fullName>
        <ecNumber evidence="8">2.7.11.1</ecNumber>
    </submittedName>
</protein>
<dbReference type="PANTHER" id="PTHR43289:SF6">
    <property type="entry name" value="SERINE_THREONINE-PROTEIN KINASE NEKL-3"/>
    <property type="match status" value="1"/>
</dbReference>
<dbReference type="SUPFAM" id="SSF56112">
    <property type="entry name" value="Protein kinase-like (PK-like)"/>
    <property type="match status" value="1"/>
</dbReference>
<keyword evidence="9" id="KW-1185">Reference proteome</keyword>